<organism evidence="1 2">
    <name type="scientific">Paenibacillus alginolyticus</name>
    <dbReference type="NCBI Taxonomy" id="59839"/>
    <lineage>
        <taxon>Bacteria</taxon>
        <taxon>Bacillati</taxon>
        <taxon>Bacillota</taxon>
        <taxon>Bacilli</taxon>
        <taxon>Bacillales</taxon>
        <taxon>Paenibacillaceae</taxon>
        <taxon>Paenibacillus</taxon>
    </lineage>
</organism>
<gene>
    <name evidence="1" type="ORF">M5X19_30975</name>
</gene>
<dbReference type="Pfam" id="PF03747">
    <property type="entry name" value="ADP_ribosyl_GH"/>
    <property type="match status" value="1"/>
</dbReference>
<accession>A0ABT4GM09</accession>
<reference evidence="1 2" key="1">
    <citation type="submission" date="2022-05" db="EMBL/GenBank/DDBJ databases">
        <title>Genome Sequencing of Bee-Associated Microbes.</title>
        <authorList>
            <person name="Dunlap C."/>
        </authorList>
    </citation>
    <scope>NUCLEOTIDE SEQUENCE [LARGE SCALE GENOMIC DNA]</scope>
    <source>
        <strain evidence="1 2">NRRL B-14421</strain>
    </source>
</reference>
<dbReference type="EMBL" id="JAMDMX010000132">
    <property type="protein sequence ID" value="MCY9697249.1"/>
    <property type="molecule type" value="Genomic_DNA"/>
</dbReference>
<keyword evidence="2" id="KW-1185">Reference proteome</keyword>
<name>A0ABT4GM09_9BACL</name>
<protein>
    <submittedName>
        <fullName evidence="1">ADP-ribosylglycohydrolase family protein</fullName>
    </submittedName>
</protein>
<dbReference type="Proteomes" id="UP001527099">
    <property type="component" value="Unassembled WGS sequence"/>
</dbReference>
<proteinExistence type="predicted"/>
<evidence type="ECO:0000313" key="2">
    <source>
        <dbReference type="Proteomes" id="UP001527099"/>
    </source>
</evidence>
<dbReference type="InterPro" id="IPR005502">
    <property type="entry name" value="Ribosyl_crysJ1"/>
</dbReference>
<evidence type="ECO:0000313" key="1">
    <source>
        <dbReference type="EMBL" id="MCY9697249.1"/>
    </source>
</evidence>
<dbReference type="RefSeq" id="WP_268618056.1">
    <property type="nucleotide sequence ID" value="NZ_JAMDMX010000132.1"/>
</dbReference>
<sequence length="107" mass="12064">MAWREASNSHVKNGIYGEMCVSAMMAAAAVTADIETIVIAGLTEIPEKSRLAEDIYRIIAWKKETISWEDAIDRIHQQYDEESPLHWCHTNANAMIVALGFLFEINP</sequence>
<comment type="caution">
    <text evidence="1">The sequence shown here is derived from an EMBL/GenBank/DDBJ whole genome shotgun (WGS) entry which is preliminary data.</text>
</comment>